<accession>A0A8J6NVG2</accession>
<reference evidence="3 4" key="1">
    <citation type="submission" date="2020-08" db="EMBL/GenBank/DDBJ databases">
        <title>Bridging the membrane lipid divide: bacteria of the FCB group superphylum have the potential to synthesize archaeal ether lipids.</title>
        <authorList>
            <person name="Villanueva L."/>
            <person name="Von Meijenfeldt F.A.B."/>
            <person name="Westbye A.B."/>
            <person name="Yadav S."/>
            <person name="Hopmans E.C."/>
            <person name="Dutilh B.E."/>
            <person name="Sinninghe Damste J.S."/>
        </authorList>
    </citation>
    <scope>NUCLEOTIDE SEQUENCE [LARGE SCALE GENOMIC DNA]</scope>
    <source>
        <strain evidence="3">NIOZ-UU100</strain>
    </source>
</reference>
<dbReference type="InterPro" id="IPR005180">
    <property type="entry name" value="DUF302"/>
</dbReference>
<evidence type="ECO:0000313" key="4">
    <source>
        <dbReference type="Proteomes" id="UP000654401"/>
    </source>
</evidence>
<feature type="chain" id="PRO_5035286109" evidence="1">
    <location>
        <begin position="21"/>
        <end position="165"/>
    </location>
</feature>
<gene>
    <name evidence="3" type="ORF">H8D24_00745</name>
</gene>
<keyword evidence="1" id="KW-0732">Signal</keyword>
<protein>
    <submittedName>
        <fullName evidence="3">DUF302 domain-containing protein</fullName>
    </submittedName>
</protein>
<organism evidence="3 4">
    <name type="scientific">Candidatus Thiopontia autotrophica</name>
    <dbReference type="NCBI Taxonomy" id="2841688"/>
    <lineage>
        <taxon>Bacteria</taxon>
        <taxon>Pseudomonadati</taxon>
        <taxon>Pseudomonadota</taxon>
        <taxon>Gammaproteobacteria</taxon>
        <taxon>Candidatus Thiopontia</taxon>
    </lineage>
</organism>
<dbReference type="EMBL" id="JACNFK010000012">
    <property type="protein sequence ID" value="MBC8518921.1"/>
    <property type="molecule type" value="Genomic_DNA"/>
</dbReference>
<dbReference type="Gene3D" id="3.30.310.70">
    <property type="entry name" value="TT1751-like domain"/>
    <property type="match status" value="1"/>
</dbReference>
<proteinExistence type="predicted"/>
<dbReference type="Proteomes" id="UP000654401">
    <property type="component" value="Unassembled WGS sequence"/>
</dbReference>
<evidence type="ECO:0000256" key="1">
    <source>
        <dbReference type="SAM" id="SignalP"/>
    </source>
</evidence>
<evidence type="ECO:0000259" key="2">
    <source>
        <dbReference type="Pfam" id="PF03625"/>
    </source>
</evidence>
<comment type="caution">
    <text evidence="3">The sequence shown here is derived from an EMBL/GenBank/DDBJ whole genome shotgun (WGS) entry which is preliminary data.</text>
</comment>
<name>A0A8J6NVG2_9GAMM</name>
<dbReference type="AlphaFoldDB" id="A0A8J6NVG2"/>
<sequence>MKKIVSLILGYLLVGNTAFSVEPPTQEMMVQHSVIKMRLAPSVSIEDATEAMLSKATELNLALVGRQQMSAALSKRGIDSPHIEIFQFCNPEDAAKMVRHDIIYASYMPCRIALVEDNHGAPWLTTLNLNMMIEKGDLPDEIYRIAVTTNTKMMTIMTAGANGDF</sequence>
<evidence type="ECO:0000313" key="3">
    <source>
        <dbReference type="EMBL" id="MBC8518921.1"/>
    </source>
</evidence>
<feature type="signal peptide" evidence="1">
    <location>
        <begin position="1"/>
        <end position="20"/>
    </location>
</feature>
<feature type="domain" description="DUF302" evidence="2">
    <location>
        <begin position="69"/>
        <end position="128"/>
    </location>
</feature>
<dbReference type="CDD" id="cd14797">
    <property type="entry name" value="DUF302"/>
    <property type="match status" value="1"/>
</dbReference>
<dbReference type="Pfam" id="PF03625">
    <property type="entry name" value="DUF302"/>
    <property type="match status" value="1"/>
</dbReference>
<dbReference type="SUPFAM" id="SSF103247">
    <property type="entry name" value="TT1751-like"/>
    <property type="match status" value="1"/>
</dbReference>
<dbReference type="InterPro" id="IPR035923">
    <property type="entry name" value="TT1751-like_sf"/>
</dbReference>